<evidence type="ECO:0000313" key="2">
    <source>
        <dbReference type="Proteomes" id="UP001469553"/>
    </source>
</evidence>
<protein>
    <submittedName>
        <fullName evidence="1">Uncharacterized protein</fullName>
    </submittedName>
</protein>
<sequence length="167" mass="17709">MASLNSSQARVLASATAQAAPCLASWYTLAASGVPQANHRQQECFVRFKQPKILITYSNMFLQLDGTPYCLCPRTGSGIATVTGTADLMVTATGGSIDNGGGEHSPLRLYVCDLPLNLVKAFLEVGVEFILDQGLLTGNSSFMGNNCKPKSLSRVGFNRLPTPHGEG</sequence>
<evidence type="ECO:0000313" key="1">
    <source>
        <dbReference type="EMBL" id="MEQ2285039.1"/>
    </source>
</evidence>
<dbReference type="EMBL" id="JAHRIP010012393">
    <property type="protein sequence ID" value="MEQ2285039.1"/>
    <property type="molecule type" value="Genomic_DNA"/>
</dbReference>
<organism evidence="1 2">
    <name type="scientific">Ameca splendens</name>
    <dbReference type="NCBI Taxonomy" id="208324"/>
    <lineage>
        <taxon>Eukaryota</taxon>
        <taxon>Metazoa</taxon>
        <taxon>Chordata</taxon>
        <taxon>Craniata</taxon>
        <taxon>Vertebrata</taxon>
        <taxon>Euteleostomi</taxon>
        <taxon>Actinopterygii</taxon>
        <taxon>Neopterygii</taxon>
        <taxon>Teleostei</taxon>
        <taxon>Neoteleostei</taxon>
        <taxon>Acanthomorphata</taxon>
        <taxon>Ovalentaria</taxon>
        <taxon>Atherinomorphae</taxon>
        <taxon>Cyprinodontiformes</taxon>
        <taxon>Goodeidae</taxon>
        <taxon>Ameca</taxon>
    </lineage>
</organism>
<gene>
    <name evidence="1" type="ORF">AMECASPLE_027827</name>
</gene>
<accession>A0ABV0XU76</accession>
<comment type="caution">
    <text evidence="1">The sequence shown here is derived from an EMBL/GenBank/DDBJ whole genome shotgun (WGS) entry which is preliminary data.</text>
</comment>
<proteinExistence type="predicted"/>
<reference evidence="1 2" key="1">
    <citation type="submission" date="2021-06" db="EMBL/GenBank/DDBJ databases">
        <authorList>
            <person name="Palmer J.M."/>
        </authorList>
    </citation>
    <scope>NUCLEOTIDE SEQUENCE [LARGE SCALE GENOMIC DNA]</scope>
    <source>
        <strain evidence="1 2">AS_MEX2019</strain>
        <tissue evidence="1">Muscle</tissue>
    </source>
</reference>
<dbReference type="Proteomes" id="UP001469553">
    <property type="component" value="Unassembled WGS sequence"/>
</dbReference>
<keyword evidence="2" id="KW-1185">Reference proteome</keyword>
<name>A0ABV0XU76_9TELE</name>